<protein>
    <recommendedName>
        <fullName evidence="4">DUF420 domain-containing protein</fullName>
    </recommendedName>
</protein>
<dbReference type="EMBL" id="RQFP01000001">
    <property type="protein sequence ID" value="TGK96693.1"/>
    <property type="molecule type" value="Genomic_DNA"/>
</dbReference>
<accession>A0A2M9Y4U3</accession>
<comment type="caution">
    <text evidence="2">The sequence shown here is derived from an EMBL/GenBank/DDBJ whole genome shotgun (WGS) entry which is preliminary data.</text>
</comment>
<evidence type="ECO:0000256" key="1">
    <source>
        <dbReference type="SAM" id="Phobius"/>
    </source>
</evidence>
<keyword evidence="3" id="KW-1185">Reference proteome</keyword>
<dbReference type="OrthoDB" id="331483at2"/>
<keyword evidence="1" id="KW-0812">Transmembrane</keyword>
<dbReference type="RefSeq" id="WP_100789866.1">
    <property type="nucleotide sequence ID" value="NZ_NPDQ01000002.1"/>
</dbReference>
<feature type="transmembrane region" description="Helical" evidence="1">
    <location>
        <begin position="35"/>
        <end position="56"/>
    </location>
</feature>
<gene>
    <name evidence="2" type="ORF">EHQ30_08890</name>
</gene>
<evidence type="ECO:0000313" key="3">
    <source>
        <dbReference type="Proteomes" id="UP000297891"/>
    </source>
</evidence>
<sequence length="129" mass="15006">MALFLVNSLMTISIIGFYLGYFFRKRDRNRHRVFNSVGILANLIAAVYLLSIKYLLGGIAEHQIYPTAPEIIIHIHRFFAANALVLMLCMGYLGWKRKRNLHVKLHYIFLPLYTIVYISGLFLFQSKPL</sequence>
<proteinExistence type="predicted"/>
<keyword evidence="1" id="KW-0472">Membrane</keyword>
<reference evidence="2" key="1">
    <citation type="journal article" date="2019" name="PLoS Negl. Trop. Dis.">
        <title>Revisiting the worldwide diversity of Leptospira species in the environment.</title>
        <authorList>
            <person name="Vincent A.T."/>
            <person name="Schiettekatte O."/>
            <person name="Bourhy P."/>
            <person name="Veyrier F.J."/>
            <person name="Picardeau M."/>
        </authorList>
    </citation>
    <scope>NUCLEOTIDE SEQUENCE [LARGE SCALE GENOMIC DNA]</scope>
    <source>
        <strain evidence="2">201800277</strain>
    </source>
</reference>
<dbReference type="Proteomes" id="UP000297891">
    <property type="component" value="Unassembled WGS sequence"/>
</dbReference>
<feature type="transmembrane region" description="Helical" evidence="1">
    <location>
        <begin position="105"/>
        <end position="124"/>
    </location>
</feature>
<evidence type="ECO:0008006" key="4">
    <source>
        <dbReference type="Google" id="ProtNLM"/>
    </source>
</evidence>
<organism evidence="2 3">
    <name type="scientific">Leptospira brenneri</name>
    <dbReference type="NCBI Taxonomy" id="2023182"/>
    <lineage>
        <taxon>Bacteria</taxon>
        <taxon>Pseudomonadati</taxon>
        <taxon>Spirochaetota</taxon>
        <taxon>Spirochaetia</taxon>
        <taxon>Leptospirales</taxon>
        <taxon>Leptospiraceae</taxon>
        <taxon>Leptospira</taxon>
    </lineage>
</organism>
<evidence type="ECO:0000313" key="2">
    <source>
        <dbReference type="EMBL" id="TGK96693.1"/>
    </source>
</evidence>
<feature type="transmembrane region" description="Helical" evidence="1">
    <location>
        <begin position="71"/>
        <end position="93"/>
    </location>
</feature>
<name>A0A2M9Y4U3_9LEPT</name>
<feature type="transmembrane region" description="Helical" evidence="1">
    <location>
        <begin position="6"/>
        <end position="23"/>
    </location>
</feature>
<keyword evidence="1" id="KW-1133">Transmembrane helix</keyword>
<dbReference type="AlphaFoldDB" id="A0A2M9Y4U3"/>